<keyword evidence="3 5" id="KW-0460">Magnesium</keyword>
<evidence type="ECO:0000313" key="7">
    <source>
        <dbReference type="EMBL" id="AKJ06845.1"/>
    </source>
</evidence>
<feature type="binding site" evidence="5">
    <location>
        <position position="129"/>
    </location>
    <ligand>
        <name>Mg(2+)</name>
        <dbReference type="ChEBI" id="CHEBI:18420"/>
    </ligand>
</feature>
<dbReference type="PIRSF" id="PIRSF015582">
    <property type="entry name" value="Cit_lyase_B"/>
    <property type="match status" value="1"/>
</dbReference>
<feature type="binding site" evidence="5">
    <location>
        <position position="156"/>
    </location>
    <ligand>
        <name>Mg(2+)</name>
        <dbReference type="ChEBI" id="CHEBI:18420"/>
    </ligand>
</feature>
<feature type="binding site" evidence="4">
    <location>
        <position position="129"/>
    </location>
    <ligand>
        <name>substrate</name>
    </ligand>
</feature>
<dbReference type="Proteomes" id="UP000035579">
    <property type="component" value="Chromosome"/>
</dbReference>
<dbReference type="InterPro" id="IPR005000">
    <property type="entry name" value="Aldolase/citrate-lyase_domain"/>
</dbReference>
<evidence type="ECO:0000313" key="8">
    <source>
        <dbReference type="EMBL" id="REG31861.1"/>
    </source>
</evidence>
<dbReference type="AlphaFoldDB" id="A0AAC8QGW4"/>
<dbReference type="RefSeq" id="WP_245682751.1">
    <property type="nucleotide sequence ID" value="NZ_CP011509.1"/>
</dbReference>
<dbReference type="GO" id="GO:0016829">
    <property type="term" value="F:lyase activity"/>
    <property type="evidence" value="ECO:0007669"/>
    <property type="project" value="UniProtKB-KW"/>
</dbReference>
<dbReference type="Pfam" id="PF03328">
    <property type="entry name" value="HpcH_HpaI"/>
    <property type="match status" value="1"/>
</dbReference>
<dbReference type="EMBL" id="QUMU01000005">
    <property type="protein sequence ID" value="REG31861.1"/>
    <property type="molecule type" value="Genomic_DNA"/>
</dbReference>
<feature type="domain" description="HpcH/HpaI aldolase/citrate lyase" evidence="6">
    <location>
        <begin position="10"/>
        <end position="222"/>
    </location>
</feature>
<comment type="cofactor">
    <cofactor evidence="1">
        <name>Mg(2+)</name>
        <dbReference type="ChEBI" id="CHEBI:18420"/>
    </cofactor>
</comment>
<feature type="binding site" evidence="4">
    <location>
        <position position="71"/>
    </location>
    <ligand>
        <name>substrate</name>
    </ligand>
</feature>
<keyword evidence="2 5" id="KW-0479">Metal-binding</keyword>
<dbReference type="SUPFAM" id="SSF51621">
    <property type="entry name" value="Phosphoenolpyruvate/pyruvate domain"/>
    <property type="match status" value="1"/>
</dbReference>
<dbReference type="Gene3D" id="3.20.20.60">
    <property type="entry name" value="Phosphoenolpyruvate-binding domains"/>
    <property type="match status" value="1"/>
</dbReference>
<reference evidence="8 10" key="2">
    <citation type="submission" date="2018-08" db="EMBL/GenBank/DDBJ databases">
        <title>Genomic Encyclopedia of Archaeal and Bacterial Type Strains, Phase II (KMG-II): from individual species to whole genera.</title>
        <authorList>
            <person name="Goeker M."/>
        </authorList>
    </citation>
    <scope>NUCLEOTIDE SEQUENCE [LARGE SCALE GENOMIC DNA]</scope>
    <source>
        <strain evidence="8 10">DSM 2261</strain>
    </source>
</reference>
<gene>
    <name evidence="7" type="ORF">AA314_08471</name>
    <name evidence="8" type="ORF">ATI61_105188</name>
</gene>
<evidence type="ECO:0000256" key="1">
    <source>
        <dbReference type="ARBA" id="ARBA00001946"/>
    </source>
</evidence>
<dbReference type="PANTHER" id="PTHR32308">
    <property type="entry name" value="LYASE BETA SUBUNIT, PUTATIVE (AFU_ORTHOLOGUE AFUA_4G13030)-RELATED"/>
    <property type="match status" value="1"/>
</dbReference>
<name>A0AAC8QGW4_9BACT</name>
<evidence type="ECO:0000259" key="6">
    <source>
        <dbReference type="Pfam" id="PF03328"/>
    </source>
</evidence>
<evidence type="ECO:0000256" key="4">
    <source>
        <dbReference type="PIRSR" id="PIRSR015582-1"/>
    </source>
</evidence>
<dbReference type="InterPro" id="IPR015813">
    <property type="entry name" value="Pyrv/PenolPyrv_kinase-like_dom"/>
</dbReference>
<evidence type="ECO:0000256" key="2">
    <source>
        <dbReference type="ARBA" id="ARBA00022723"/>
    </source>
</evidence>
<organism evidence="7 9">
    <name type="scientific">Archangium gephyra</name>
    <dbReference type="NCBI Taxonomy" id="48"/>
    <lineage>
        <taxon>Bacteria</taxon>
        <taxon>Pseudomonadati</taxon>
        <taxon>Myxococcota</taxon>
        <taxon>Myxococcia</taxon>
        <taxon>Myxococcales</taxon>
        <taxon>Cystobacterineae</taxon>
        <taxon>Archangiaceae</taxon>
        <taxon>Archangium</taxon>
    </lineage>
</organism>
<protein>
    <submittedName>
        <fullName evidence="8">Citrate lyase subunit beta/citryl-CoA lyase/(S)-citramalyl-CoA lyase</fullName>
    </submittedName>
    <submittedName>
        <fullName evidence="7">Hydroxymethylglutaryl-CoA lyase</fullName>
    </submittedName>
</protein>
<accession>A0AAC8QGW4</accession>
<reference evidence="7 9" key="1">
    <citation type="submission" date="2015-05" db="EMBL/GenBank/DDBJ databases">
        <title>Genome assembly of Archangium gephyra DSM 2261.</title>
        <authorList>
            <person name="Sharma G."/>
            <person name="Subramanian S."/>
        </authorList>
    </citation>
    <scope>NUCLEOTIDE SEQUENCE [LARGE SCALE GENOMIC DNA]</scope>
    <source>
        <strain evidence="7 9">DSM 2261</strain>
    </source>
</reference>
<evidence type="ECO:0000256" key="3">
    <source>
        <dbReference type="ARBA" id="ARBA00022842"/>
    </source>
</evidence>
<dbReference type="PANTHER" id="PTHR32308:SF0">
    <property type="entry name" value="HPCH_HPAI ALDOLASE_CITRATE LYASE DOMAIN-CONTAINING PROTEIN"/>
    <property type="match status" value="1"/>
</dbReference>
<dbReference type="InterPro" id="IPR011206">
    <property type="entry name" value="Citrate_lyase_beta/mcl1/mcl2"/>
</dbReference>
<keyword evidence="10" id="KW-1185">Reference proteome</keyword>
<dbReference type="GO" id="GO:0006107">
    <property type="term" value="P:oxaloacetate metabolic process"/>
    <property type="evidence" value="ECO:0007669"/>
    <property type="project" value="TreeGrafter"/>
</dbReference>
<sequence length="284" mass="31336">MSMRFTTYCRSILFTPALAVERFARGQQSGADMSLVDLEDSVAAPFKDAARSKAEAFFTAPRTARGRRAVRINSITRPEGMRDLLAIRDYAVKPDVIMLPKTESPRDLEIVEQVLGPECAQVDLLALVETARGIENVNAIAHATPRLKGFVFGSADFSFNIGASLSWEPLYYARARLVTAARAANLHVIDSPFFDIPNVEELRREVSLARSMGFSGKVAIHPGQLEIIQPGFSPDERTLAKARKILAESQAKDFNIAVVDGTMMGTPFIEAARRMLEEFGQRES</sequence>
<proteinExistence type="predicted"/>
<dbReference type="EMBL" id="CP011509">
    <property type="protein sequence ID" value="AKJ06845.1"/>
    <property type="molecule type" value="Genomic_DNA"/>
</dbReference>
<dbReference type="InterPro" id="IPR040442">
    <property type="entry name" value="Pyrv_kinase-like_dom_sf"/>
</dbReference>
<evidence type="ECO:0000313" key="9">
    <source>
        <dbReference type="Proteomes" id="UP000035579"/>
    </source>
</evidence>
<dbReference type="Proteomes" id="UP000256345">
    <property type="component" value="Unassembled WGS sequence"/>
</dbReference>
<evidence type="ECO:0000313" key="10">
    <source>
        <dbReference type="Proteomes" id="UP000256345"/>
    </source>
</evidence>
<dbReference type="GO" id="GO:0000287">
    <property type="term" value="F:magnesium ion binding"/>
    <property type="evidence" value="ECO:0007669"/>
    <property type="project" value="TreeGrafter"/>
</dbReference>
<keyword evidence="7" id="KW-0456">Lyase</keyword>
<dbReference type="KEGG" id="age:AA314_08471"/>
<evidence type="ECO:0000256" key="5">
    <source>
        <dbReference type="PIRSR" id="PIRSR015582-2"/>
    </source>
</evidence>